<dbReference type="InterPro" id="IPR017096">
    <property type="entry name" value="BTB-kelch_protein"/>
</dbReference>
<dbReference type="SUPFAM" id="SSF117281">
    <property type="entry name" value="Kelch motif"/>
    <property type="match status" value="1"/>
</dbReference>
<dbReference type="GO" id="GO:0003779">
    <property type="term" value="F:actin binding"/>
    <property type="evidence" value="ECO:0007669"/>
    <property type="project" value="UniProtKB-KW"/>
</dbReference>
<comment type="function">
    <text evidence="4">Probable substrate-specific adapter of an E3 ubiquitin-protein ligase complex which mediates the ubiquitination and subsequent proteasomal degradation of target proteins. May have a role in synapse differentiation and growth.</text>
</comment>
<evidence type="ECO:0000313" key="6">
    <source>
        <dbReference type="EMBL" id="TRY63691.1"/>
    </source>
</evidence>
<dbReference type="InterPro" id="IPR006652">
    <property type="entry name" value="Kelch_1"/>
</dbReference>
<dbReference type="PANTHER" id="PTHR45632:SF3">
    <property type="entry name" value="KELCH-LIKE PROTEIN 32"/>
    <property type="match status" value="1"/>
</dbReference>
<dbReference type="Gene3D" id="1.25.40.420">
    <property type="match status" value="1"/>
</dbReference>
<dbReference type="PIRSF" id="PIRSF037037">
    <property type="entry name" value="Kelch-like_protein_gigaxonin"/>
    <property type="match status" value="1"/>
</dbReference>
<keyword evidence="7" id="KW-1185">Reference proteome</keyword>
<accession>A0A553NE29</accession>
<evidence type="ECO:0000256" key="4">
    <source>
        <dbReference type="ARBA" id="ARBA00043912"/>
    </source>
</evidence>
<dbReference type="InterPro" id="IPR011705">
    <property type="entry name" value="BACK"/>
</dbReference>
<sequence length="644" mass="72756">MIISTESNFSLTIPVGGGSDPYSDGNCVSSMKVDNSLNEIEFESVGHLGVVLSGLNLLRHKGHLTDVTLKTEDQTFQAHRVVLASCSDYFRAMFTDPMRERKQSDILLAGVSAPGVRFLLDYIYTSKLSLSLANIQEVLSAASHLQVTQVVEACSNYLQSQLDCENCVDVVTIAETYSLDHLRTKVYRFMSENLATFSKLPEFHRLSAGQIEHLLDNDFPVDVPEERVLEILLNWLDVQSTSRMAHAHKLIRKINFHEIHPAHLTSIMGRKMCSHLPKSFLSRIQTLASQEHNSEEASQCDLAPAYLLNSRGMEEAVVKVGGFGPHGVTNQITYFLPSLGRWRHLTSIPHVESSNFGCVVVKNELYVLGGCFNQSLQEEHIHPFGFRFNPRHNKWSTLAPMHRERCRFSATAVGQSIYVMGGCSERFEDMTSEDEIQQTGALCERYDVDEDKWYPVGPFPDGSVRSQHSAVRHHNLIVLSGGLDQDVTLNSILVYNVTTTSWNTQETRSMPLPRADHVMLCWRDRIYFSGGWFEDEVNGSRTLVDSIDVYDVDSNSWVVETKIPTPRFHAGSAIVKDKLYIIGGFLSESLFDRATGLIECYDLVKRTWCANEVYPYELWEHTCASLYIPRCRDNMDVIAYDVKT</sequence>
<keyword evidence="3" id="KW-0677">Repeat</keyword>
<dbReference type="Pfam" id="PF07707">
    <property type="entry name" value="BACK"/>
    <property type="match status" value="1"/>
</dbReference>
<dbReference type="SMART" id="SM00875">
    <property type="entry name" value="BACK"/>
    <property type="match status" value="1"/>
</dbReference>
<dbReference type="OMA" id="ATTIDCY"/>
<dbReference type="GO" id="GO:0016567">
    <property type="term" value="P:protein ubiquitination"/>
    <property type="evidence" value="ECO:0007669"/>
    <property type="project" value="UniProtKB-UniPathway"/>
</dbReference>
<evidence type="ECO:0000256" key="1">
    <source>
        <dbReference type="ARBA" id="ARBA00013699"/>
    </source>
</evidence>
<dbReference type="STRING" id="6832.A0A553NE29"/>
<dbReference type="Gene3D" id="2.120.10.80">
    <property type="entry name" value="Kelch-type beta propeller"/>
    <property type="match status" value="1"/>
</dbReference>
<dbReference type="SMART" id="SM00612">
    <property type="entry name" value="Kelch"/>
    <property type="match status" value="5"/>
</dbReference>
<evidence type="ECO:0000256" key="2">
    <source>
        <dbReference type="ARBA" id="ARBA00022441"/>
    </source>
</evidence>
<dbReference type="OrthoDB" id="45365at2759"/>
<gene>
    <name evidence="6" type="ORF">TCAL_00399</name>
</gene>
<feature type="domain" description="BTB" evidence="5">
    <location>
        <begin position="65"/>
        <end position="132"/>
    </location>
</feature>
<dbReference type="Pfam" id="PF01344">
    <property type="entry name" value="Kelch_1"/>
    <property type="match status" value="1"/>
</dbReference>
<keyword evidence="2" id="KW-0880">Kelch repeat</keyword>
<dbReference type="InterPro" id="IPR015915">
    <property type="entry name" value="Kelch-typ_b-propeller"/>
</dbReference>
<dbReference type="Pfam" id="PF24681">
    <property type="entry name" value="Kelch_KLHDC2_KLHL20_DRC7"/>
    <property type="match status" value="1"/>
</dbReference>
<dbReference type="Gene3D" id="3.30.710.10">
    <property type="entry name" value="Potassium Channel Kv1.1, Chain A"/>
    <property type="match status" value="1"/>
</dbReference>
<name>A0A553NE29_TIGCA</name>
<dbReference type="InterPro" id="IPR000210">
    <property type="entry name" value="BTB/POZ_dom"/>
</dbReference>
<proteinExistence type="predicted"/>
<dbReference type="SUPFAM" id="SSF54695">
    <property type="entry name" value="POZ domain"/>
    <property type="match status" value="1"/>
</dbReference>
<dbReference type="Proteomes" id="UP000318571">
    <property type="component" value="Chromosome 10"/>
</dbReference>
<dbReference type="InterPro" id="IPR011333">
    <property type="entry name" value="SKP1/BTB/POZ_sf"/>
</dbReference>
<dbReference type="UniPathway" id="UPA00143"/>
<dbReference type="SMART" id="SM00225">
    <property type="entry name" value="BTB"/>
    <property type="match status" value="1"/>
</dbReference>
<dbReference type="PANTHER" id="PTHR45632">
    <property type="entry name" value="LD33804P"/>
    <property type="match status" value="1"/>
</dbReference>
<reference evidence="6 7" key="1">
    <citation type="journal article" date="2018" name="Nat. Ecol. Evol.">
        <title>Genomic signatures of mitonuclear coevolution across populations of Tigriopus californicus.</title>
        <authorList>
            <person name="Barreto F.S."/>
            <person name="Watson E.T."/>
            <person name="Lima T.G."/>
            <person name="Willett C.S."/>
            <person name="Edmands S."/>
            <person name="Li W."/>
            <person name="Burton R.S."/>
        </authorList>
    </citation>
    <scope>NUCLEOTIDE SEQUENCE [LARGE SCALE GENOMIC DNA]</scope>
    <source>
        <strain evidence="6 7">San Diego</strain>
    </source>
</reference>
<evidence type="ECO:0000256" key="3">
    <source>
        <dbReference type="ARBA" id="ARBA00022737"/>
    </source>
</evidence>
<dbReference type="PROSITE" id="PS50097">
    <property type="entry name" value="BTB"/>
    <property type="match status" value="1"/>
</dbReference>
<evidence type="ECO:0000259" key="5">
    <source>
        <dbReference type="PROSITE" id="PS50097"/>
    </source>
</evidence>
<organism evidence="6 7">
    <name type="scientific">Tigriopus californicus</name>
    <name type="common">Marine copepod</name>
    <dbReference type="NCBI Taxonomy" id="6832"/>
    <lineage>
        <taxon>Eukaryota</taxon>
        <taxon>Metazoa</taxon>
        <taxon>Ecdysozoa</taxon>
        <taxon>Arthropoda</taxon>
        <taxon>Crustacea</taxon>
        <taxon>Multicrustacea</taxon>
        <taxon>Hexanauplia</taxon>
        <taxon>Copepoda</taxon>
        <taxon>Harpacticoida</taxon>
        <taxon>Harpacticidae</taxon>
        <taxon>Tigriopus</taxon>
    </lineage>
</organism>
<dbReference type="AlphaFoldDB" id="A0A553NE29"/>
<dbReference type="Pfam" id="PF00651">
    <property type="entry name" value="BTB"/>
    <property type="match status" value="1"/>
</dbReference>
<dbReference type="EMBL" id="VCGU01000458">
    <property type="protein sequence ID" value="TRY63691.1"/>
    <property type="molecule type" value="Genomic_DNA"/>
</dbReference>
<comment type="caution">
    <text evidence="6">The sequence shown here is derived from an EMBL/GenBank/DDBJ whole genome shotgun (WGS) entry which is preliminary data.</text>
</comment>
<evidence type="ECO:0000313" key="7">
    <source>
        <dbReference type="Proteomes" id="UP000318571"/>
    </source>
</evidence>
<protein>
    <recommendedName>
        <fullName evidence="1">Kelch-like protein diablo</fullName>
    </recommendedName>
</protein>